<proteinExistence type="inferred from homology"/>
<dbReference type="EMBL" id="CM018038">
    <property type="protein sequence ID" value="KAA8537437.1"/>
    <property type="molecule type" value="Genomic_DNA"/>
</dbReference>
<sequence length="115" mass="13174">MARRWQKMAGNGRRRVPLPKAGNELADKGHFVVYSTDKRRFVVPLPCLRNNIFRELFRMSEEEFGLPRDGPITLPLDAASLEAWRITVENCGVEGVVRDSNRSFFGWFFASTILS</sequence>
<evidence type="ECO:0000313" key="3">
    <source>
        <dbReference type="EMBL" id="KAA8537437.1"/>
    </source>
</evidence>
<gene>
    <name evidence="3" type="ORF">F0562_026876</name>
</gene>
<evidence type="ECO:0000256" key="1">
    <source>
        <dbReference type="ARBA" id="ARBA00006974"/>
    </source>
</evidence>
<name>A0A5J5B6Q1_9ASTE</name>
<dbReference type="PANTHER" id="PTHR31175:SF120">
    <property type="entry name" value="OS09G0547100 PROTEIN"/>
    <property type="match status" value="1"/>
</dbReference>
<organism evidence="3 4">
    <name type="scientific">Nyssa sinensis</name>
    <dbReference type="NCBI Taxonomy" id="561372"/>
    <lineage>
        <taxon>Eukaryota</taxon>
        <taxon>Viridiplantae</taxon>
        <taxon>Streptophyta</taxon>
        <taxon>Embryophyta</taxon>
        <taxon>Tracheophyta</taxon>
        <taxon>Spermatophyta</taxon>
        <taxon>Magnoliopsida</taxon>
        <taxon>eudicotyledons</taxon>
        <taxon>Gunneridae</taxon>
        <taxon>Pentapetalae</taxon>
        <taxon>asterids</taxon>
        <taxon>Cornales</taxon>
        <taxon>Nyssaceae</taxon>
        <taxon>Nyssa</taxon>
    </lineage>
</organism>
<dbReference type="AlphaFoldDB" id="A0A5J5B6Q1"/>
<dbReference type="InterPro" id="IPR003676">
    <property type="entry name" value="SAUR_fam"/>
</dbReference>
<dbReference type="OrthoDB" id="1936278at2759"/>
<keyword evidence="4" id="KW-1185">Reference proteome</keyword>
<dbReference type="Pfam" id="PF02519">
    <property type="entry name" value="Auxin_inducible"/>
    <property type="match status" value="1"/>
</dbReference>
<dbReference type="PANTHER" id="PTHR31175">
    <property type="entry name" value="AUXIN-RESPONSIVE FAMILY PROTEIN"/>
    <property type="match status" value="1"/>
</dbReference>
<feature type="region of interest" description="Disordered" evidence="2">
    <location>
        <begin position="1"/>
        <end position="21"/>
    </location>
</feature>
<protein>
    <submittedName>
        <fullName evidence="3">Uncharacterized protein</fullName>
    </submittedName>
</protein>
<evidence type="ECO:0000313" key="4">
    <source>
        <dbReference type="Proteomes" id="UP000325577"/>
    </source>
</evidence>
<dbReference type="Proteomes" id="UP000325577">
    <property type="component" value="Linkage Group LG15"/>
</dbReference>
<comment type="similarity">
    <text evidence="1">Belongs to the ARG7 family.</text>
</comment>
<evidence type="ECO:0000256" key="2">
    <source>
        <dbReference type="SAM" id="MobiDB-lite"/>
    </source>
</evidence>
<dbReference type="GO" id="GO:0009733">
    <property type="term" value="P:response to auxin"/>
    <property type="evidence" value="ECO:0007669"/>
    <property type="project" value="InterPro"/>
</dbReference>
<accession>A0A5J5B6Q1</accession>
<feature type="compositionally biased region" description="Basic residues" evidence="2">
    <location>
        <begin position="1"/>
        <end position="17"/>
    </location>
</feature>
<reference evidence="3 4" key="1">
    <citation type="submission" date="2019-09" db="EMBL/GenBank/DDBJ databases">
        <title>A chromosome-level genome assembly of the Chinese tupelo Nyssa sinensis.</title>
        <authorList>
            <person name="Yang X."/>
            <person name="Kang M."/>
            <person name="Yang Y."/>
            <person name="Xiong H."/>
            <person name="Wang M."/>
            <person name="Zhang Z."/>
            <person name="Wang Z."/>
            <person name="Wu H."/>
            <person name="Ma T."/>
            <person name="Liu J."/>
            <person name="Xi Z."/>
        </authorList>
    </citation>
    <scope>NUCLEOTIDE SEQUENCE [LARGE SCALE GENOMIC DNA]</scope>
    <source>
        <strain evidence="3">J267</strain>
        <tissue evidence="3">Leaf</tissue>
    </source>
</reference>